<feature type="region of interest" description="Disordered" evidence="1">
    <location>
        <begin position="121"/>
        <end position="183"/>
    </location>
</feature>
<dbReference type="STRING" id="135208.A0A4Z0A6G7"/>
<protein>
    <submittedName>
        <fullName evidence="2">Uncharacterized protein</fullName>
    </submittedName>
</protein>
<feature type="compositionally biased region" description="Pro residues" evidence="1">
    <location>
        <begin position="273"/>
        <end position="287"/>
    </location>
</feature>
<evidence type="ECO:0000256" key="1">
    <source>
        <dbReference type="SAM" id="MobiDB-lite"/>
    </source>
</evidence>
<dbReference type="EMBL" id="SFCI01000093">
    <property type="protein sequence ID" value="TFY82612.1"/>
    <property type="molecule type" value="Genomic_DNA"/>
</dbReference>
<feature type="compositionally biased region" description="Low complexity" evidence="1">
    <location>
        <begin position="159"/>
        <end position="176"/>
    </location>
</feature>
<keyword evidence="3" id="KW-1185">Reference proteome</keyword>
<feature type="compositionally biased region" description="Low complexity" evidence="1">
    <location>
        <begin position="227"/>
        <end position="248"/>
    </location>
</feature>
<feature type="compositionally biased region" description="Low complexity" evidence="1">
    <location>
        <begin position="295"/>
        <end position="312"/>
    </location>
</feature>
<dbReference type="Proteomes" id="UP000298061">
    <property type="component" value="Unassembled WGS sequence"/>
</dbReference>
<comment type="caution">
    <text evidence="2">The sequence shown here is derived from an EMBL/GenBank/DDBJ whole genome shotgun (WGS) entry which is preliminary data.</text>
</comment>
<sequence>MPTTAQPLLEHSEIVNAANHPEAPTDTDIVMSDDEPIPDLISHPSTAQSPPNVLNVDSAPPMRAGYAQNYSIPPPATVDHDDARSDSSMPDLQSVSDSSDEDDQSERDAYDVEMHLAVADDGDSAWTDESMPPLVPAVSDPAAQRRRVGLEEVPDPDGGDPVPTAAAAAATATAPPLASQHSPACSALPAFTAAAEWRPSRPIKGKGMQQAHAHPHFPPPPFPQPPQHAGQAGDQPANENQHGNAPPHGHFHFHNGLNGGMLALSFDMTIIPVTPPPTASDAQPPPAQGEVHPESQTQPQGQPGPNPNLQQPRPRRRALRRRSTDLRTHITKSLTVENVPYEVFSTFSATFETVRKVEVKFFLDHWADIRGSGAMRNVWHQIRLGRTQASKKVLWPAIATNLEFRPLPSENAKTDQEQSSKAI</sequence>
<accession>A0A4Z0A6G7</accession>
<evidence type="ECO:0000313" key="3">
    <source>
        <dbReference type="Proteomes" id="UP000298061"/>
    </source>
</evidence>
<feature type="region of interest" description="Disordered" evidence="1">
    <location>
        <begin position="15"/>
        <end position="109"/>
    </location>
</feature>
<feature type="compositionally biased region" description="Pro residues" evidence="1">
    <location>
        <begin position="216"/>
        <end position="226"/>
    </location>
</feature>
<feature type="region of interest" description="Disordered" evidence="1">
    <location>
        <begin position="272"/>
        <end position="329"/>
    </location>
</feature>
<gene>
    <name evidence="2" type="ORF">EWM64_g1404</name>
</gene>
<feature type="region of interest" description="Disordered" evidence="1">
    <location>
        <begin position="203"/>
        <end position="256"/>
    </location>
</feature>
<proteinExistence type="predicted"/>
<feature type="compositionally biased region" description="Polar residues" evidence="1">
    <location>
        <begin position="43"/>
        <end position="52"/>
    </location>
</feature>
<dbReference type="OrthoDB" id="6359816at2759"/>
<reference evidence="2 3" key="1">
    <citation type="submission" date="2019-02" db="EMBL/GenBank/DDBJ databases">
        <title>Genome sequencing of the rare red list fungi Hericium alpestre (H. flagellum).</title>
        <authorList>
            <person name="Buettner E."/>
            <person name="Kellner H."/>
        </authorList>
    </citation>
    <scope>NUCLEOTIDE SEQUENCE [LARGE SCALE GENOMIC DNA]</scope>
    <source>
        <strain evidence="2 3">DSM 108284</strain>
    </source>
</reference>
<dbReference type="AlphaFoldDB" id="A0A4Z0A6G7"/>
<evidence type="ECO:0000313" key="2">
    <source>
        <dbReference type="EMBL" id="TFY82612.1"/>
    </source>
</evidence>
<name>A0A4Z0A6G7_9AGAM</name>
<organism evidence="2 3">
    <name type="scientific">Hericium alpestre</name>
    <dbReference type="NCBI Taxonomy" id="135208"/>
    <lineage>
        <taxon>Eukaryota</taxon>
        <taxon>Fungi</taxon>
        <taxon>Dikarya</taxon>
        <taxon>Basidiomycota</taxon>
        <taxon>Agaricomycotina</taxon>
        <taxon>Agaricomycetes</taxon>
        <taxon>Russulales</taxon>
        <taxon>Hericiaceae</taxon>
        <taxon>Hericium</taxon>
    </lineage>
</organism>